<dbReference type="SUPFAM" id="SSF49785">
    <property type="entry name" value="Galactose-binding domain-like"/>
    <property type="match status" value="1"/>
</dbReference>
<feature type="region of interest" description="Disordered" evidence="1">
    <location>
        <begin position="33"/>
        <end position="55"/>
    </location>
</feature>
<feature type="compositionally biased region" description="Low complexity" evidence="1">
    <location>
        <begin position="443"/>
        <end position="463"/>
    </location>
</feature>
<feature type="region of interest" description="Disordered" evidence="1">
    <location>
        <begin position="443"/>
        <end position="468"/>
    </location>
</feature>
<keyword evidence="4" id="KW-1185">Reference proteome</keyword>
<dbReference type="PROSITE" id="PS51257">
    <property type="entry name" value="PROKAR_LIPOPROTEIN"/>
    <property type="match status" value="1"/>
</dbReference>
<feature type="compositionally biased region" description="Low complexity" evidence="1">
    <location>
        <begin position="43"/>
        <end position="55"/>
    </location>
</feature>
<dbReference type="Proteomes" id="UP000535543">
    <property type="component" value="Unassembled WGS sequence"/>
</dbReference>
<evidence type="ECO:0000313" key="3">
    <source>
        <dbReference type="EMBL" id="NMN95096.1"/>
    </source>
</evidence>
<organism evidence="3 4">
    <name type="scientific">Antrihabitans stalactiti</name>
    <dbReference type="NCBI Taxonomy" id="2584121"/>
    <lineage>
        <taxon>Bacteria</taxon>
        <taxon>Bacillati</taxon>
        <taxon>Actinomycetota</taxon>
        <taxon>Actinomycetes</taxon>
        <taxon>Mycobacteriales</taxon>
        <taxon>Nocardiaceae</taxon>
        <taxon>Antrihabitans</taxon>
    </lineage>
</organism>
<reference evidence="3 4" key="2">
    <citation type="submission" date="2020-06" db="EMBL/GenBank/DDBJ databases">
        <title>Antribacter stalactiti gen. nov., sp. nov., a new member of the family Nacardiaceae isolated from a cave.</title>
        <authorList>
            <person name="Kim I.S."/>
        </authorList>
    </citation>
    <scope>NUCLEOTIDE SEQUENCE [LARGE SCALE GENOMIC DNA]</scope>
    <source>
        <strain evidence="3 4">YC2-7</strain>
    </source>
</reference>
<feature type="domain" description="Glycosyl hydrolase family 98 putative carbohydrate-binding module" evidence="2">
    <location>
        <begin position="518"/>
        <end position="602"/>
    </location>
</feature>
<evidence type="ECO:0000256" key="1">
    <source>
        <dbReference type="SAM" id="MobiDB-lite"/>
    </source>
</evidence>
<dbReference type="Gene3D" id="2.60.120.1060">
    <property type="entry name" value="NPCBM/NEW2 domain"/>
    <property type="match status" value="1"/>
</dbReference>
<proteinExistence type="predicted"/>
<dbReference type="EMBL" id="VCQU01000002">
    <property type="protein sequence ID" value="NMN95096.1"/>
    <property type="molecule type" value="Genomic_DNA"/>
</dbReference>
<gene>
    <name evidence="3" type="ORF">FGL95_08615</name>
</gene>
<dbReference type="InterPro" id="IPR038637">
    <property type="entry name" value="NPCBM_sf"/>
</dbReference>
<evidence type="ECO:0000313" key="4">
    <source>
        <dbReference type="Proteomes" id="UP000535543"/>
    </source>
</evidence>
<sequence length="611" mass="62931">MNRSEASMGARLSCGAIGVTIVLVAALVGCGESSPDKAVTPQSTSSTSGSEVASGVVGDSGVTVSGVVDGVSVTATAPNGVADAGTQLSLSTVNSAADKPFTAAVATTPAIGLALGDGGQPKKPITVTFDLAKSDVAGKISDTVRPIVAVNSGTAEADLLEAEWDAKSKLVTTTTDHLSNFQIGLVDINTVLSDAAKQAWKALGSNNTDSACNGKPELQVAGATYKITASKPRIVTACLRQAGNGITVDMTSKSSQFYQVAPDPAGTFTNTQPLHGSDQLAAMLHASFAHGKTGLLTPNGGASIAFDASQTPRKISLDIDPAALQLETILTGIDMLGVSGDDLVDAFQNTKSAYDCLVTAYESWTKPGKGSPTELANALGDLAQCGLAGAQAAVGKLDTTRVLHKLSVATSLFTTLPKQLFANIDGIAAEFKGEQHLEFEIASSTSTSTGSPTTSATSSNTPTDTGPRWFTLDEIGSLSTGNGYDCCSTEIINNTSFPKSATGYYQTGDAPGDDNNHVNLLLAGKCDQLDVFIGQSAKSGSPTGPGRFRVYLNDTQLVSDQTIGINEEAIHLTIDLNGASRLKLRDDRHSTDAINVWGTPRLHCTTNPNPK</sequence>
<dbReference type="InterPro" id="IPR013222">
    <property type="entry name" value="Glyco_hyd_98_carb-bd"/>
</dbReference>
<reference evidence="3 4" key="1">
    <citation type="submission" date="2019-05" db="EMBL/GenBank/DDBJ databases">
        <authorList>
            <person name="Lee S.D."/>
        </authorList>
    </citation>
    <scope>NUCLEOTIDE SEQUENCE [LARGE SCALE GENOMIC DNA]</scope>
    <source>
        <strain evidence="3 4">YC2-7</strain>
    </source>
</reference>
<evidence type="ECO:0000259" key="2">
    <source>
        <dbReference type="Pfam" id="PF08305"/>
    </source>
</evidence>
<name>A0A848KBM5_9NOCA</name>
<dbReference type="InterPro" id="IPR008979">
    <property type="entry name" value="Galactose-bd-like_sf"/>
</dbReference>
<accession>A0A848KBM5</accession>
<dbReference type="AlphaFoldDB" id="A0A848KBM5"/>
<protein>
    <recommendedName>
        <fullName evidence="2">Glycosyl hydrolase family 98 putative carbohydrate-binding module domain-containing protein</fullName>
    </recommendedName>
</protein>
<dbReference type="Pfam" id="PF08305">
    <property type="entry name" value="NPCBM"/>
    <property type="match status" value="1"/>
</dbReference>
<comment type="caution">
    <text evidence="3">The sequence shown here is derived from an EMBL/GenBank/DDBJ whole genome shotgun (WGS) entry which is preliminary data.</text>
</comment>